<name>A0ABD1LXF0_9FABA</name>
<feature type="region of interest" description="Disordered" evidence="7">
    <location>
        <begin position="212"/>
        <end position="279"/>
    </location>
</feature>
<dbReference type="GO" id="GO:0004144">
    <property type="term" value="F:diacylglycerol O-acyltransferase activity"/>
    <property type="evidence" value="ECO:0007669"/>
    <property type="project" value="UniProtKB-EC"/>
</dbReference>
<dbReference type="InterPro" id="IPR004255">
    <property type="entry name" value="O-acyltransferase_WSD1_N"/>
</dbReference>
<keyword evidence="5" id="KW-0012">Acyltransferase</keyword>
<evidence type="ECO:0000256" key="4">
    <source>
        <dbReference type="ARBA" id="ARBA00022679"/>
    </source>
</evidence>
<evidence type="ECO:0000256" key="1">
    <source>
        <dbReference type="ARBA" id="ARBA00004771"/>
    </source>
</evidence>
<dbReference type="Proteomes" id="UP001603857">
    <property type="component" value="Unassembled WGS sequence"/>
</dbReference>
<feature type="compositionally biased region" description="Low complexity" evidence="7">
    <location>
        <begin position="225"/>
        <end position="238"/>
    </location>
</feature>
<proteinExistence type="predicted"/>
<evidence type="ECO:0000313" key="10">
    <source>
        <dbReference type="Proteomes" id="UP001603857"/>
    </source>
</evidence>
<comment type="catalytic activity">
    <reaction evidence="6">
        <text>an acyl-CoA + a 1,2-diacyl-sn-glycerol = a triacyl-sn-glycerol + CoA</text>
        <dbReference type="Rhea" id="RHEA:10868"/>
        <dbReference type="ChEBI" id="CHEBI:17815"/>
        <dbReference type="ChEBI" id="CHEBI:57287"/>
        <dbReference type="ChEBI" id="CHEBI:58342"/>
        <dbReference type="ChEBI" id="CHEBI:64615"/>
        <dbReference type="EC" id="2.3.1.20"/>
    </reaction>
</comment>
<evidence type="ECO:0000313" key="9">
    <source>
        <dbReference type="EMBL" id="KAL2328199.1"/>
    </source>
</evidence>
<keyword evidence="4" id="KW-0808">Transferase</keyword>
<dbReference type="PANTHER" id="PTHR31650">
    <property type="entry name" value="O-ACYLTRANSFERASE (WSD1-LIKE) FAMILY PROTEIN"/>
    <property type="match status" value="1"/>
</dbReference>
<dbReference type="AlphaFoldDB" id="A0ABD1LXF0"/>
<keyword evidence="10" id="KW-1185">Reference proteome</keyword>
<reference evidence="9 10" key="1">
    <citation type="submission" date="2024-08" db="EMBL/GenBank/DDBJ databases">
        <title>Insights into the chromosomal genome structure of Flemingia macrophylla.</title>
        <authorList>
            <person name="Ding Y."/>
            <person name="Zhao Y."/>
            <person name="Bi W."/>
            <person name="Wu M."/>
            <person name="Zhao G."/>
            <person name="Gong Y."/>
            <person name="Li W."/>
            <person name="Zhang P."/>
        </authorList>
    </citation>
    <scope>NUCLEOTIDE SEQUENCE [LARGE SCALE GENOMIC DNA]</scope>
    <source>
        <strain evidence="9">DYQJB</strain>
        <tissue evidence="9">Leaf</tissue>
    </source>
</reference>
<dbReference type="InterPro" id="IPR045034">
    <property type="entry name" value="O-acyltransferase_WSD1-like"/>
</dbReference>
<dbReference type="EMBL" id="JBGMDY010000007">
    <property type="protein sequence ID" value="KAL2328199.1"/>
    <property type="molecule type" value="Genomic_DNA"/>
</dbReference>
<dbReference type="EC" id="2.3.1.20" evidence="3"/>
<feature type="domain" description="O-acyltransferase WSD1-like N-terminal" evidence="8">
    <location>
        <begin position="64"/>
        <end position="212"/>
    </location>
</feature>
<comment type="caution">
    <text evidence="9">The sequence shown here is derived from an EMBL/GenBank/DDBJ whole genome shotgun (WGS) entry which is preliminary data.</text>
</comment>
<accession>A0ABD1LXF0</accession>
<evidence type="ECO:0000256" key="2">
    <source>
        <dbReference type="ARBA" id="ARBA00005189"/>
    </source>
</evidence>
<sequence>MKKLKSRDAFLPINPRFSSIMVKDENGKMRWNRVEVQPEEHLKVPKFPECISPELYDQYFGDYVASILCERTPPNKPLWEIHIIKYPTSNAAGTVIFKLHHALGDGYSLMSALLSCLQRTDDPSLPLTFPSRKSSSQNAKKSMFRKFPSFISYLFNSITDFGSSLIKTRVIVDDKSPIRSRYEGTESMPLTLSHIPLPLDHIKEIKSKLGVTTLATPPPTPPSPTLTLSTSPNPESPSRASTIATLAHPRPLHPPSPSPRRPIQKTLAAPPPLPPSPTITTFALSASPVNLHLAVSGLP</sequence>
<comment type="pathway">
    <text evidence="2">Lipid metabolism.</text>
</comment>
<gene>
    <name evidence="9" type="ORF">Fmac_021626</name>
</gene>
<dbReference type="PANTHER" id="PTHR31650:SF27">
    <property type="entry name" value="O-ACYLTRANSFERASE WSD1-LIKE PROTEIN"/>
    <property type="match status" value="1"/>
</dbReference>
<dbReference type="Pfam" id="PF03007">
    <property type="entry name" value="WS_DGAT_cat"/>
    <property type="match status" value="1"/>
</dbReference>
<evidence type="ECO:0000256" key="3">
    <source>
        <dbReference type="ARBA" id="ARBA00013244"/>
    </source>
</evidence>
<organism evidence="9 10">
    <name type="scientific">Flemingia macrophylla</name>
    <dbReference type="NCBI Taxonomy" id="520843"/>
    <lineage>
        <taxon>Eukaryota</taxon>
        <taxon>Viridiplantae</taxon>
        <taxon>Streptophyta</taxon>
        <taxon>Embryophyta</taxon>
        <taxon>Tracheophyta</taxon>
        <taxon>Spermatophyta</taxon>
        <taxon>Magnoliopsida</taxon>
        <taxon>eudicotyledons</taxon>
        <taxon>Gunneridae</taxon>
        <taxon>Pentapetalae</taxon>
        <taxon>rosids</taxon>
        <taxon>fabids</taxon>
        <taxon>Fabales</taxon>
        <taxon>Fabaceae</taxon>
        <taxon>Papilionoideae</taxon>
        <taxon>50 kb inversion clade</taxon>
        <taxon>NPAAA clade</taxon>
        <taxon>indigoferoid/millettioid clade</taxon>
        <taxon>Phaseoleae</taxon>
        <taxon>Flemingia</taxon>
    </lineage>
</organism>
<comment type="pathway">
    <text evidence="1">Glycerolipid metabolism; triacylglycerol biosynthesis.</text>
</comment>
<evidence type="ECO:0000256" key="5">
    <source>
        <dbReference type="ARBA" id="ARBA00023315"/>
    </source>
</evidence>
<evidence type="ECO:0000256" key="7">
    <source>
        <dbReference type="SAM" id="MobiDB-lite"/>
    </source>
</evidence>
<evidence type="ECO:0000259" key="8">
    <source>
        <dbReference type="Pfam" id="PF03007"/>
    </source>
</evidence>
<protein>
    <recommendedName>
        <fullName evidence="3">diacylglycerol O-acyltransferase</fullName>
        <ecNumber evidence="3">2.3.1.20</ecNumber>
    </recommendedName>
</protein>
<evidence type="ECO:0000256" key="6">
    <source>
        <dbReference type="ARBA" id="ARBA00048109"/>
    </source>
</evidence>